<organism evidence="2 3">
    <name type="scientific">Bacillus subtilis</name>
    <dbReference type="NCBI Taxonomy" id="1423"/>
    <lineage>
        <taxon>Bacteria</taxon>
        <taxon>Bacillati</taxon>
        <taxon>Bacillota</taxon>
        <taxon>Bacilli</taxon>
        <taxon>Bacillales</taxon>
        <taxon>Bacillaceae</taxon>
        <taxon>Bacillus</taxon>
    </lineage>
</organism>
<dbReference type="RefSeq" id="WP_017695014.1">
    <property type="nucleotide sequence ID" value="NZ_CBCSGB010000010.1"/>
</dbReference>
<evidence type="ECO:0000313" key="2">
    <source>
        <dbReference type="EMBL" id="WHM19997.1"/>
    </source>
</evidence>
<name>A0AAQ3II48_BACIU</name>
<dbReference type="InterPro" id="IPR023286">
    <property type="entry name" value="ABATE_dom_sf"/>
</dbReference>
<dbReference type="PANTHER" id="PTHR35525:SF3">
    <property type="entry name" value="BLL6575 PROTEIN"/>
    <property type="match status" value="1"/>
</dbReference>
<evidence type="ECO:0000313" key="3">
    <source>
        <dbReference type="Proteomes" id="UP001229422"/>
    </source>
</evidence>
<sequence length="200" mass="23065">MGVIVIDQIPLVGEALWINLVNTRFISNGVIVDVLKDKTSTMKWLLKNNLINNHDLELLNITDKNIVNLKLRKLREICFSTIQSIENEECIPEDTVSDLMEFSKDLNVKVTINKHDGVISENIIGVTLNDHILYKIVKSMLQTFDTISITRIRKCKNDECILHFVDKSKGGKRKWCDMETCGNRVKAASFYKRKRENTRK</sequence>
<dbReference type="EMBL" id="CP125292">
    <property type="protein sequence ID" value="WHM19997.1"/>
    <property type="molecule type" value="Genomic_DNA"/>
</dbReference>
<reference evidence="2" key="1">
    <citation type="submission" date="2023-05" db="EMBL/GenBank/DDBJ databases">
        <title>Complete genome sequence of Bacillus subtilis SRCM117797 isolated from Soybean paste.</title>
        <authorList>
            <person name="Abraha H.B."/>
            <person name="Kim K.-P."/>
            <person name="Ryu M.-S."/>
            <person name="Jeong D.-Y."/>
        </authorList>
    </citation>
    <scope>NUCLEOTIDE SEQUENCE</scope>
    <source>
        <strain evidence="2">SRCM117797</strain>
    </source>
</reference>
<dbReference type="PANTHER" id="PTHR35525">
    <property type="entry name" value="BLL6575 PROTEIN"/>
    <property type="match status" value="1"/>
</dbReference>
<dbReference type="AlphaFoldDB" id="A0AAQ3II48"/>
<dbReference type="Pfam" id="PF11706">
    <property type="entry name" value="zf-CGNR"/>
    <property type="match status" value="1"/>
</dbReference>
<dbReference type="SUPFAM" id="SSF160904">
    <property type="entry name" value="Jann2411-like"/>
    <property type="match status" value="1"/>
</dbReference>
<feature type="domain" description="Zinc finger CGNR" evidence="1">
    <location>
        <begin position="151"/>
        <end position="194"/>
    </location>
</feature>
<dbReference type="InterPro" id="IPR021005">
    <property type="entry name" value="Znf_CGNR"/>
</dbReference>
<dbReference type="Proteomes" id="UP001229422">
    <property type="component" value="Chromosome"/>
</dbReference>
<proteinExistence type="predicted"/>
<gene>
    <name evidence="2" type="ORF">QL281_14010</name>
</gene>
<accession>A0AAQ3II48</accession>
<evidence type="ECO:0000259" key="1">
    <source>
        <dbReference type="Pfam" id="PF11706"/>
    </source>
</evidence>
<dbReference type="InterPro" id="IPR010852">
    <property type="entry name" value="ABATE"/>
</dbReference>
<dbReference type="Gene3D" id="1.10.3300.10">
    <property type="entry name" value="Jann2411-like domain"/>
    <property type="match status" value="1"/>
</dbReference>
<protein>
    <submittedName>
        <fullName evidence="2">CGNR zinc finger domain-containing protein</fullName>
    </submittedName>
</protein>